<dbReference type="GO" id="GO:0005524">
    <property type="term" value="F:ATP binding"/>
    <property type="evidence" value="ECO:0007669"/>
    <property type="project" value="UniProtKB-UniRule"/>
</dbReference>
<comment type="pathway">
    <text evidence="10 11">Cell wall biogenesis; peptidoglycan biosynthesis.</text>
</comment>
<dbReference type="Gene3D" id="3.40.1190.10">
    <property type="entry name" value="Mur-like, catalytic domain"/>
    <property type="match status" value="1"/>
</dbReference>
<accession>A0A512PKY6</accession>
<dbReference type="GO" id="GO:0051301">
    <property type="term" value="P:cell division"/>
    <property type="evidence" value="ECO:0007669"/>
    <property type="project" value="UniProtKB-KW"/>
</dbReference>
<dbReference type="Gene3D" id="3.90.190.20">
    <property type="entry name" value="Mur ligase, C-terminal domain"/>
    <property type="match status" value="1"/>
</dbReference>
<dbReference type="UniPathway" id="UPA00219"/>
<dbReference type="Proteomes" id="UP000321569">
    <property type="component" value="Unassembled WGS sequence"/>
</dbReference>
<comment type="catalytic activity">
    <reaction evidence="11">
        <text>D-alanyl-D-alanine + UDP-N-acetyl-alpha-D-muramoyl-L-alanyl-gamma-D-glutamyl-meso-2,6-diaminopimelate + ATP = UDP-N-acetyl-alpha-D-muramoyl-L-alanyl-gamma-D-glutamyl-meso-2,6-diaminopimeloyl-D-alanyl-D-alanine + ADP + phosphate + H(+)</text>
        <dbReference type="Rhea" id="RHEA:28374"/>
        <dbReference type="ChEBI" id="CHEBI:15378"/>
        <dbReference type="ChEBI" id="CHEBI:30616"/>
        <dbReference type="ChEBI" id="CHEBI:43474"/>
        <dbReference type="ChEBI" id="CHEBI:57822"/>
        <dbReference type="ChEBI" id="CHEBI:61386"/>
        <dbReference type="ChEBI" id="CHEBI:83905"/>
        <dbReference type="ChEBI" id="CHEBI:456216"/>
        <dbReference type="EC" id="6.3.2.10"/>
    </reaction>
</comment>
<dbReference type="Pfam" id="PF01225">
    <property type="entry name" value="Mur_ligase"/>
    <property type="match status" value="1"/>
</dbReference>
<feature type="domain" description="Mur ligase central" evidence="14">
    <location>
        <begin position="112"/>
        <end position="296"/>
    </location>
</feature>
<organism evidence="15 16">
    <name type="scientific">Lentilactobacillus rapi</name>
    <dbReference type="NCBI Taxonomy" id="481723"/>
    <lineage>
        <taxon>Bacteria</taxon>
        <taxon>Bacillati</taxon>
        <taxon>Bacillota</taxon>
        <taxon>Bacilli</taxon>
        <taxon>Lactobacillales</taxon>
        <taxon>Lactobacillaceae</taxon>
        <taxon>Lentilactobacillus</taxon>
    </lineage>
</organism>
<dbReference type="EMBL" id="BKAM01000004">
    <property type="protein sequence ID" value="GEP71841.1"/>
    <property type="molecule type" value="Genomic_DNA"/>
</dbReference>
<dbReference type="OrthoDB" id="9801978at2"/>
<evidence type="ECO:0000313" key="16">
    <source>
        <dbReference type="Proteomes" id="UP000321569"/>
    </source>
</evidence>
<dbReference type="InterPro" id="IPR036565">
    <property type="entry name" value="Mur-like_cat_sf"/>
</dbReference>
<dbReference type="Pfam" id="PF02875">
    <property type="entry name" value="Mur_ligase_C"/>
    <property type="match status" value="1"/>
</dbReference>
<evidence type="ECO:0000256" key="10">
    <source>
        <dbReference type="HAMAP-Rule" id="MF_02019"/>
    </source>
</evidence>
<dbReference type="EC" id="6.3.2.10" evidence="10 11"/>
<dbReference type="PANTHER" id="PTHR43024">
    <property type="entry name" value="UDP-N-ACETYLMURAMOYL-TRIPEPTIDE--D-ALANYL-D-ALANINE LIGASE"/>
    <property type="match status" value="1"/>
</dbReference>
<dbReference type="GO" id="GO:0047480">
    <property type="term" value="F:UDP-N-acetylmuramoyl-tripeptide-D-alanyl-D-alanine ligase activity"/>
    <property type="evidence" value="ECO:0007669"/>
    <property type="project" value="UniProtKB-UniRule"/>
</dbReference>
<keyword evidence="5 10" id="KW-0067">ATP-binding</keyword>
<evidence type="ECO:0000313" key="15">
    <source>
        <dbReference type="EMBL" id="GEP71841.1"/>
    </source>
</evidence>
<dbReference type="GO" id="GO:0009252">
    <property type="term" value="P:peptidoglycan biosynthetic process"/>
    <property type="evidence" value="ECO:0007669"/>
    <property type="project" value="UniProtKB-UniRule"/>
</dbReference>
<keyword evidence="9 10" id="KW-0961">Cell wall biogenesis/degradation</keyword>
<keyword evidence="4 10" id="KW-0547">Nucleotide-binding</keyword>
<proteinExistence type="inferred from homology"/>
<dbReference type="InterPro" id="IPR051046">
    <property type="entry name" value="MurCDEF_CellWall_CoF430Synth"/>
</dbReference>
<evidence type="ECO:0000256" key="9">
    <source>
        <dbReference type="ARBA" id="ARBA00023316"/>
    </source>
</evidence>
<dbReference type="SUPFAM" id="SSF53244">
    <property type="entry name" value="MurD-like peptide ligases, peptide-binding domain"/>
    <property type="match status" value="1"/>
</dbReference>
<dbReference type="GO" id="GO:0008360">
    <property type="term" value="P:regulation of cell shape"/>
    <property type="evidence" value="ECO:0007669"/>
    <property type="project" value="UniProtKB-KW"/>
</dbReference>
<evidence type="ECO:0000256" key="3">
    <source>
        <dbReference type="ARBA" id="ARBA00022618"/>
    </source>
</evidence>
<evidence type="ECO:0000256" key="5">
    <source>
        <dbReference type="ARBA" id="ARBA00022840"/>
    </source>
</evidence>
<evidence type="ECO:0000259" key="13">
    <source>
        <dbReference type="Pfam" id="PF02875"/>
    </source>
</evidence>
<dbReference type="InterPro" id="IPR035911">
    <property type="entry name" value="MurE/MurF_N"/>
</dbReference>
<evidence type="ECO:0000256" key="4">
    <source>
        <dbReference type="ARBA" id="ARBA00022741"/>
    </source>
</evidence>
<feature type="domain" description="Mur ligase C-terminal" evidence="13">
    <location>
        <begin position="320"/>
        <end position="446"/>
    </location>
</feature>
<protein>
    <recommendedName>
        <fullName evidence="10 11">UDP-N-acetylmuramoyl-tripeptide--D-alanyl-D-alanine ligase</fullName>
        <ecNumber evidence="10 11">6.3.2.10</ecNumber>
    </recommendedName>
    <alternativeName>
        <fullName evidence="10">D-alanyl-D-alanine-adding enzyme</fullName>
    </alternativeName>
</protein>
<sequence length="462" mass="50774">MKMTIGEIASAINAKTDNFPNSSLKQDVEGVCFDSRKLEPGQLFIPLAGEHDGHDYIDSAIHNGAVATLWAADKANRLPLSIPALVVDDPLTAFQTLSRYYLTKINPRVIAITGSNGKTTTKDMIAAILSSTFHVTKTHDNFNNEIGVPYTILQMESNTEFLVVEMGMDRPGQLDFLSKLVQPDVAIITMIGEAHIEFFGTRAKIADAKMEITHGLKSDGLFIYDGDEPLLVERAKAVSTAQSTFGRQPNDDIYATETQDSQYSTSFKVNLWPDMTFEIPMIGDYNVNNALSAMAVGRVFQIHPSMIQKSLTKFDLTKNRTQWLVGKAGEKILSDVYNSNPTAAKEVLTAFQETPTKGRRVAVLGDMLELGSQSKQMHASLASSIDPSQIAMVYLVGDDMAALYDRLKPVFAPENLHHYSADQLDKLTADLTAQLTADDEVMLKASHGLHLENVVDGLVKKE</sequence>
<dbReference type="AlphaFoldDB" id="A0A512PKY6"/>
<comment type="subcellular location">
    <subcellularLocation>
        <location evidence="10 11">Cytoplasm</location>
    </subcellularLocation>
</comment>
<dbReference type="PANTHER" id="PTHR43024:SF1">
    <property type="entry name" value="UDP-N-ACETYLMURAMOYL-TRIPEPTIDE--D-ALANYL-D-ALANINE LIGASE"/>
    <property type="match status" value="1"/>
</dbReference>
<name>A0A512PKY6_9LACO</name>
<comment type="similarity">
    <text evidence="10">Belongs to the MurCDEF family. MurF subfamily.</text>
</comment>
<comment type="caution">
    <text evidence="15">The sequence shown here is derived from an EMBL/GenBank/DDBJ whole genome shotgun (WGS) entry which is preliminary data.</text>
</comment>
<dbReference type="SUPFAM" id="SSF63418">
    <property type="entry name" value="MurE/MurF N-terminal domain"/>
    <property type="match status" value="1"/>
</dbReference>
<evidence type="ECO:0000256" key="7">
    <source>
        <dbReference type="ARBA" id="ARBA00022984"/>
    </source>
</evidence>
<evidence type="ECO:0000256" key="11">
    <source>
        <dbReference type="RuleBase" id="RU004136"/>
    </source>
</evidence>
<dbReference type="InterPro" id="IPR036615">
    <property type="entry name" value="Mur_ligase_C_dom_sf"/>
</dbReference>
<dbReference type="InterPro" id="IPR005863">
    <property type="entry name" value="UDP-N-AcMur_synth"/>
</dbReference>
<keyword evidence="3 10" id="KW-0132">Cell division</keyword>
<dbReference type="Gene3D" id="3.40.1390.10">
    <property type="entry name" value="MurE/MurF, N-terminal domain"/>
    <property type="match status" value="1"/>
</dbReference>
<evidence type="ECO:0000256" key="6">
    <source>
        <dbReference type="ARBA" id="ARBA00022960"/>
    </source>
</evidence>
<dbReference type="InterPro" id="IPR013221">
    <property type="entry name" value="Mur_ligase_cen"/>
</dbReference>
<dbReference type="HAMAP" id="MF_02019">
    <property type="entry name" value="MurF"/>
    <property type="match status" value="1"/>
</dbReference>
<dbReference type="InterPro" id="IPR000713">
    <property type="entry name" value="Mur_ligase_N"/>
</dbReference>
<dbReference type="InterPro" id="IPR004101">
    <property type="entry name" value="Mur_ligase_C"/>
</dbReference>
<dbReference type="GO" id="GO:0071555">
    <property type="term" value="P:cell wall organization"/>
    <property type="evidence" value="ECO:0007669"/>
    <property type="project" value="UniProtKB-KW"/>
</dbReference>
<comment type="function">
    <text evidence="10 11">Involved in cell wall formation. Catalyzes the final step in the synthesis of UDP-N-acetylmuramoyl-pentapeptide, the precursor of murein.</text>
</comment>
<evidence type="ECO:0000259" key="14">
    <source>
        <dbReference type="Pfam" id="PF08245"/>
    </source>
</evidence>
<dbReference type="GO" id="GO:0008766">
    <property type="term" value="F:UDP-N-acetylmuramoylalanyl-D-glutamyl-2,6-diaminopimelate-D-alanyl-D-alanine ligase activity"/>
    <property type="evidence" value="ECO:0007669"/>
    <property type="project" value="RHEA"/>
</dbReference>
<dbReference type="STRING" id="1423795.FD12_GL001527"/>
<dbReference type="Pfam" id="PF08245">
    <property type="entry name" value="Mur_ligase_M"/>
    <property type="match status" value="1"/>
</dbReference>
<keyword evidence="6 10" id="KW-0133">Cell shape</keyword>
<reference evidence="15 16" key="1">
    <citation type="submission" date="2019-07" db="EMBL/GenBank/DDBJ databases">
        <title>Whole genome shotgun sequence of Lactobacillus rapi NBRC 109618.</title>
        <authorList>
            <person name="Hosoyama A."/>
            <person name="Uohara A."/>
            <person name="Ohji S."/>
            <person name="Ichikawa N."/>
        </authorList>
    </citation>
    <scope>NUCLEOTIDE SEQUENCE [LARGE SCALE GENOMIC DNA]</scope>
    <source>
        <strain evidence="15 16">NBRC 109618</strain>
    </source>
</reference>
<dbReference type="NCBIfam" id="TIGR01143">
    <property type="entry name" value="murF"/>
    <property type="match status" value="1"/>
</dbReference>
<keyword evidence="1 10" id="KW-0963">Cytoplasm</keyword>
<feature type="domain" description="Mur ligase N-terminal catalytic" evidence="12">
    <location>
        <begin position="28"/>
        <end position="74"/>
    </location>
</feature>
<dbReference type="RefSeq" id="WP_054747240.1">
    <property type="nucleotide sequence ID" value="NZ_BKAM01000004.1"/>
</dbReference>
<keyword evidence="8 10" id="KW-0131">Cell cycle</keyword>
<dbReference type="GO" id="GO:0005737">
    <property type="term" value="C:cytoplasm"/>
    <property type="evidence" value="ECO:0007669"/>
    <property type="project" value="UniProtKB-SubCell"/>
</dbReference>
<evidence type="ECO:0000256" key="1">
    <source>
        <dbReference type="ARBA" id="ARBA00022490"/>
    </source>
</evidence>
<comment type="catalytic activity">
    <reaction evidence="10">
        <text>UDP-N-acetyl-alpha-D-muramoyl-L-alanyl-gamma-D-glutamyl-L-lysine + D-alanyl-D-alanine + ATP = UDP-N-acetyl-alpha-D-muramoyl-L-alanyl-gamma-D-glutamyl-L-lysyl-D-alanyl-D-alanine + ADP + phosphate + H(+)</text>
        <dbReference type="Rhea" id="RHEA:16085"/>
        <dbReference type="ChEBI" id="CHEBI:15378"/>
        <dbReference type="ChEBI" id="CHEBI:30616"/>
        <dbReference type="ChEBI" id="CHEBI:43474"/>
        <dbReference type="ChEBI" id="CHEBI:57822"/>
        <dbReference type="ChEBI" id="CHEBI:70758"/>
        <dbReference type="ChEBI" id="CHEBI:83903"/>
        <dbReference type="ChEBI" id="CHEBI:456216"/>
        <dbReference type="EC" id="6.3.2.10"/>
    </reaction>
</comment>
<evidence type="ECO:0000256" key="8">
    <source>
        <dbReference type="ARBA" id="ARBA00023306"/>
    </source>
</evidence>
<feature type="binding site" evidence="10">
    <location>
        <begin position="114"/>
        <end position="120"/>
    </location>
    <ligand>
        <name>ATP</name>
        <dbReference type="ChEBI" id="CHEBI:30616"/>
    </ligand>
</feature>
<gene>
    <name evidence="10 15" type="primary">murF</name>
    <name evidence="15" type="ORF">LRA02_07090</name>
</gene>
<evidence type="ECO:0000259" key="12">
    <source>
        <dbReference type="Pfam" id="PF01225"/>
    </source>
</evidence>
<dbReference type="SUPFAM" id="SSF53623">
    <property type="entry name" value="MurD-like peptide ligases, catalytic domain"/>
    <property type="match status" value="1"/>
</dbReference>
<keyword evidence="2 10" id="KW-0436">Ligase</keyword>
<evidence type="ECO:0000256" key="2">
    <source>
        <dbReference type="ARBA" id="ARBA00022598"/>
    </source>
</evidence>
<keyword evidence="7 10" id="KW-0573">Peptidoglycan synthesis</keyword>